<dbReference type="CDD" id="cd06848">
    <property type="entry name" value="GCS_H"/>
    <property type="match status" value="1"/>
</dbReference>
<dbReference type="InterPro" id="IPR003016">
    <property type="entry name" value="2-oxoA_DH_lipoyl-BS"/>
</dbReference>
<dbReference type="PANTHER" id="PTHR11715">
    <property type="entry name" value="GLYCINE CLEAVAGE SYSTEM H PROTEIN"/>
    <property type="match status" value="1"/>
</dbReference>
<accession>A0ABV6PP55</accession>
<dbReference type="InterPro" id="IPR000089">
    <property type="entry name" value="Biotin_lipoyl"/>
</dbReference>
<dbReference type="PROSITE" id="PS50968">
    <property type="entry name" value="BIOTINYL_LIPOYL"/>
    <property type="match status" value="1"/>
</dbReference>
<dbReference type="Proteomes" id="UP001589834">
    <property type="component" value="Unassembled WGS sequence"/>
</dbReference>
<comment type="similarity">
    <text evidence="2">Belongs to the GcvH family.</text>
</comment>
<comment type="cofactor">
    <cofactor evidence="1">
        <name>(R)-lipoate</name>
        <dbReference type="ChEBI" id="CHEBI:83088"/>
    </cofactor>
</comment>
<dbReference type="InterPro" id="IPR002930">
    <property type="entry name" value="GCV_H"/>
</dbReference>
<evidence type="ECO:0000256" key="3">
    <source>
        <dbReference type="ARBA" id="ARBA00022823"/>
    </source>
</evidence>
<protein>
    <submittedName>
        <fullName evidence="5">Glycine cleavage system protein H</fullName>
    </submittedName>
</protein>
<evidence type="ECO:0000256" key="1">
    <source>
        <dbReference type="ARBA" id="ARBA00001938"/>
    </source>
</evidence>
<gene>
    <name evidence="5" type="ORF">ACFFGG_03515</name>
</gene>
<keyword evidence="3" id="KW-0450">Lipoyl</keyword>
<name>A0ABV6PP55_9BURK</name>
<evidence type="ECO:0000259" key="4">
    <source>
        <dbReference type="PROSITE" id="PS50968"/>
    </source>
</evidence>
<dbReference type="EMBL" id="JBHLTN010000007">
    <property type="protein sequence ID" value="MFC0591617.1"/>
    <property type="molecule type" value="Genomic_DNA"/>
</dbReference>
<dbReference type="SUPFAM" id="SSF51230">
    <property type="entry name" value="Single hybrid motif"/>
    <property type="match status" value="1"/>
</dbReference>
<comment type="caution">
    <text evidence="5">The sequence shown here is derived from an EMBL/GenBank/DDBJ whole genome shotgun (WGS) entry which is preliminary data.</text>
</comment>
<keyword evidence="6" id="KW-1185">Reference proteome</keyword>
<evidence type="ECO:0000313" key="5">
    <source>
        <dbReference type="EMBL" id="MFC0591617.1"/>
    </source>
</evidence>
<dbReference type="PROSITE" id="PS00189">
    <property type="entry name" value="LIPOYL"/>
    <property type="match status" value="1"/>
</dbReference>
<dbReference type="InterPro" id="IPR033753">
    <property type="entry name" value="GCV_H/Fam206"/>
</dbReference>
<dbReference type="InterPro" id="IPR011053">
    <property type="entry name" value="Single_hybrid_motif"/>
</dbReference>
<evidence type="ECO:0000256" key="2">
    <source>
        <dbReference type="ARBA" id="ARBA00009249"/>
    </source>
</evidence>
<dbReference type="Gene3D" id="2.40.50.100">
    <property type="match status" value="1"/>
</dbReference>
<organism evidence="5 6">
    <name type="scientific">Ottowia pentelensis</name>
    <dbReference type="NCBI Taxonomy" id="511108"/>
    <lineage>
        <taxon>Bacteria</taxon>
        <taxon>Pseudomonadati</taxon>
        <taxon>Pseudomonadota</taxon>
        <taxon>Betaproteobacteria</taxon>
        <taxon>Burkholderiales</taxon>
        <taxon>Comamonadaceae</taxon>
        <taxon>Ottowia</taxon>
    </lineage>
</organism>
<sequence length="159" mass="16651">MPDPAASSLVALPADLHVLIEHQVWARVHDDGTATVGITPLGIALSGEIYMCRPKRVGSVVAQGGTVAVVELSKSIVAVKSPVSGAVVEVNPALDERPDWVHREPYGAGWIARLQLTDFKADQALLLHGAAADEAMAEHARRFAPDLVPATSGPARGSP</sequence>
<reference evidence="5 6" key="1">
    <citation type="submission" date="2024-09" db="EMBL/GenBank/DDBJ databases">
        <authorList>
            <person name="Sun Q."/>
            <person name="Mori K."/>
        </authorList>
    </citation>
    <scope>NUCLEOTIDE SEQUENCE [LARGE SCALE GENOMIC DNA]</scope>
    <source>
        <strain evidence="5 6">NCAIM B.02336</strain>
    </source>
</reference>
<dbReference type="Pfam" id="PF01597">
    <property type="entry name" value="GCV_H"/>
    <property type="match status" value="1"/>
</dbReference>
<feature type="domain" description="Lipoyl-binding" evidence="4">
    <location>
        <begin position="33"/>
        <end position="115"/>
    </location>
</feature>
<evidence type="ECO:0000313" key="6">
    <source>
        <dbReference type="Proteomes" id="UP001589834"/>
    </source>
</evidence>
<dbReference type="RefSeq" id="WP_293223380.1">
    <property type="nucleotide sequence ID" value="NZ_JBHLTN010000007.1"/>
</dbReference>
<proteinExistence type="inferred from homology"/>
<dbReference type="PANTHER" id="PTHR11715:SF3">
    <property type="entry name" value="GLYCINE CLEAVAGE SYSTEM H PROTEIN-RELATED"/>
    <property type="match status" value="1"/>
</dbReference>